<dbReference type="WBParaSite" id="MBELARI_LOCUS3640">
    <property type="protein sequence ID" value="MBELARI_LOCUS3640"/>
    <property type="gene ID" value="MBELARI_LOCUS3640"/>
</dbReference>
<evidence type="ECO:0000313" key="1">
    <source>
        <dbReference type="Proteomes" id="UP000887575"/>
    </source>
</evidence>
<keyword evidence="1" id="KW-1185">Reference proteome</keyword>
<dbReference type="PANTHER" id="PTHR10974">
    <property type="entry name" value="FI08016P-RELATED"/>
    <property type="match status" value="1"/>
</dbReference>
<organism evidence="1 2">
    <name type="scientific">Mesorhabditis belari</name>
    <dbReference type="NCBI Taxonomy" id="2138241"/>
    <lineage>
        <taxon>Eukaryota</taxon>
        <taxon>Metazoa</taxon>
        <taxon>Ecdysozoa</taxon>
        <taxon>Nematoda</taxon>
        <taxon>Chromadorea</taxon>
        <taxon>Rhabditida</taxon>
        <taxon>Rhabditina</taxon>
        <taxon>Rhabditomorpha</taxon>
        <taxon>Rhabditoidea</taxon>
        <taxon>Rhabditidae</taxon>
        <taxon>Mesorhabditinae</taxon>
        <taxon>Mesorhabditis</taxon>
    </lineage>
</organism>
<dbReference type="PANTHER" id="PTHR10974:SF75">
    <property type="entry name" value="SULFATASE DOMAIN-CONTAINING PROTEIN"/>
    <property type="match status" value="1"/>
</dbReference>
<accession>A0AAF3FCL4</accession>
<dbReference type="InterPro" id="IPR004245">
    <property type="entry name" value="DUF229"/>
</dbReference>
<dbReference type="Proteomes" id="UP000887575">
    <property type="component" value="Unassembled WGS sequence"/>
</dbReference>
<name>A0AAF3FCL4_9BILA</name>
<dbReference type="Pfam" id="PF02995">
    <property type="entry name" value="DUF229"/>
    <property type="match status" value="1"/>
</dbReference>
<proteinExistence type="predicted"/>
<sequence length="119" mass="13895">MRTLATVYQGDKDLRKHMSKGNCWEMQKHELLYMKQFIDSYKGKPKFGINWSNTLTHDDANLLFHADEDFLTFFQENQKKLENSFIILVGDHGMRFGSVSQTTLGKREIKNPLLQITVP</sequence>
<reference evidence="2" key="1">
    <citation type="submission" date="2024-02" db="UniProtKB">
        <authorList>
            <consortium name="WormBaseParasite"/>
        </authorList>
    </citation>
    <scope>IDENTIFICATION</scope>
</reference>
<protein>
    <submittedName>
        <fullName evidence="2">Uncharacterized protein</fullName>
    </submittedName>
</protein>
<dbReference type="GO" id="GO:0005615">
    <property type="term" value="C:extracellular space"/>
    <property type="evidence" value="ECO:0007669"/>
    <property type="project" value="TreeGrafter"/>
</dbReference>
<evidence type="ECO:0000313" key="2">
    <source>
        <dbReference type="WBParaSite" id="MBELARI_LOCUS3640"/>
    </source>
</evidence>
<dbReference type="AlphaFoldDB" id="A0AAF3FCL4"/>